<proteinExistence type="predicted"/>
<evidence type="ECO:0000313" key="2">
    <source>
        <dbReference type="EMBL" id="VDP73425.1"/>
    </source>
</evidence>
<dbReference type="EMBL" id="UZAL01038320">
    <property type="protein sequence ID" value="VDP73425.1"/>
    <property type="molecule type" value="Genomic_DNA"/>
</dbReference>
<dbReference type="AlphaFoldDB" id="A0A3P8H3Y0"/>
<sequence length="63" mass="7471">MLHNLLQHQHQSSNDSPKPYQQNYLLQEPKMLNISMHVEYLHLRVIQTHTKIPGQTDREGCLH</sequence>
<name>A0A3P8H3Y0_9TREM</name>
<gene>
    <name evidence="2" type="ORF">SMTD_LOCUS17188</name>
</gene>
<keyword evidence="3" id="KW-1185">Reference proteome</keyword>
<organism evidence="2 3">
    <name type="scientific">Schistosoma mattheei</name>
    <dbReference type="NCBI Taxonomy" id="31246"/>
    <lineage>
        <taxon>Eukaryota</taxon>
        <taxon>Metazoa</taxon>
        <taxon>Spiralia</taxon>
        <taxon>Lophotrochozoa</taxon>
        <taxon>Platyhelminthes</taxon>
        <taxon>Trematoda</taxon>
        <taxon>Digenea</taxon>
        <taxon>Strigeidida</taxon>
        <taxon>Schistosomatoidea</taxon>
        <taxon>Schistosomatidae</taxon>
        <taxon>Schistosoma</taxon>
    </lineage>
</organism>
<evidence type="ECO:0000256" key="1">
    <source>
        <dbReference type="SAM" id="MobiDB-lite"/>
    </source>
</evidence>
<feature type="region of interest" description="Disordered" evidence="1">
    <location>
        <begin position="1"/>
        <end position="21"/>
    </location>
</feature>
<dbReference type="Proteomes" id="UP000269396">
    <property type="component" value="Unassembled WGS sequence"/>
</dbReference>
<accession>A0A3P8H3Y0</accession>
<evidence type="ECO:0000313" key="3">
    <source>
        <dbReference type="Proteomes" id="UP000269396"/>
    </source>
</evidence>
<protein>
    <submittedName>
        <fullName evidence="2">Uncharacterized protein</fullName>
    </submittedName>
</protein>
<reference evidence="2 3" key="1">
    <citation type="submission" date="2018-11" db="EMBL/GenBank/DDBJ databases">
        <authorList>
            <consortium name="Pathogen Informatics"/>
        </authorList>
    </citation>
    <scope>NUCLEOTIDE SEQUENCE [LARGE SCALE GENOMIC DNA]</scope>
    <source>
        <strain>Denwood</strain>
        <strain evidence="3">Zambia</strain>
    </source>
</reference>